<dbReference type="GO" id="GO:0097351">
    <property type="term" value="F:toxin sequestering activity"/>
    <property type="evidence" value="ECO:0007669"/>
    <property type="project" value="InterPro"/>
</dbReference>
<dbReference type="KEGG" id="eaj:Q3M24_08365"/>
<proteinExistence type="predicted"/>
<dbReference type="SMART" id="SM00966">
    <property type="entry name" value="SpoVT_AbrB"/>
    <property type="match status" value="1"/>
</dbReference>
<dbReference type="GO" id="GO:0003677">
    <property type="term" value="F:DNA binding"/>
    <property type="evidence" value="ECO:0007669"/>
    <property type="project" value="InterPro"/>
</dbReference>
<dbReference type="InterPro" id="IPR007159">
    <property type="entry name" value="SpoVT-AbrB_dom"/>
</dbReference>
<dbReference type="GO" id="GO:0001558">
    <property type="term" value="P:regulation of cell growth"/>
    <property type="evidence" value="ECO:0007669"/>
    <property type="project" value="InterPro"/>
</dbReference>
<protein>
    <submittedName>
        <fullName evidence="2">Type II toxin-antitoxin system PrlF family antitoxin</fullName>
    </submittedName>
</protein>
<evidence type="ECO:0000313" key="2">
    <source>
        <dbReference type="EMBL" id="XCN74742.1"/>
    </source>
</evidence>
<dbReference type="GO" id="GO:0003700">
    <property type="term" value="F:DNA-binding transcription factor activity"/>
    <property type="evidence" value="ECO:0007669"/>
    <property type="project" value="InterPro"/>
</dbReference>
<feature type="domain" description="SpoVT-AbrB" evidence="1">
    <location>
        <begin position="7"/>
        <end position="53"/>
    </location>
</feature>
<dbReference type="SUPFAM" id="SSF89447">
    <property type="entry name" value="AbrB/MazE/MraZ-like"/>
    <property type="match status" value="1"/>
</dbReference>
<name>A0AAU8LZN6_9BACT</name>
<evidence type="ECO:0000259" key="1">
    <source>
        <dbReference type="SMART" id="SM00966"/>
    </source>
</evidence>
<dbReference type="Gene3D" id="2.10.260.10">
    <property type="match status" value="1"/>
</dbReference>
<reference evidence="2" key="1">
    <citation type="journal article" date="2024" name="Syst. Appl. Microbiol.">
        <title>First single-strain enrichments of Electrothrix cable bacteria, description of E. aestuarii sp. nov. and E. rattekaaiensis sp. nov., and proposal of a cable bacteria taxonomy following the rules of the SeqCode.</title>
        <authorList>
            <person name="Plum-Jensen L.E."/>
            <person name="Schramm A."/>
            <person name="Marshall I.P.G."/>
        </authorList>
    </citation>
    <scope>NUCLEOTIDE SEQUENCE</scope>
    <source>
        <strain evidence="2">Rat1</strain>
    </source>
</reference>
<dbReference type="AlphaFoldDB" id="A0AAU8LZN6"/>
<dbReference type="EMBL" id="CP159373">
    <property type="protein sequence ID" value="XCN74742.1"/>
    <property type="molecule type" value="Genomic_DNA"/>
</dbReference>
<reference evidence="2" key="2">
    <citation type="submission" date="2024-06" db="EMBL/GenBank/DDBJ databases">
        <authorList>
            <person name="Plum-Jensen L.E."/>
            <person name="Schramm A."/>
            <person name="Marshall I.P.G."/>
        </authorList>
    </citation>
    <scope>NUCLEOTIDE SEQUENCE</scope>
    <source>
        <strain evidence="2">Rat1</strain>
    </source>
</reference>
<accession>A0AAU8LZN6</accession>
<gene>
    <name evidence="2" type="ORF">Q3M24_08365</name>
</gene>
<dbReference type="NCBIfam" id="TIGR01439">
    <property type="entry name" value="lp_hng_hel_AbrB"/>
    <property type="match status" value="1"/>
</dbReference>
<dbReference type="InterPro" id="IPR037914">
    <property type="entry name" value="SpoVT-AbrB_sf"/>
</dbReference>
<dbReference type="Pfam" id="PF15937">
    <property type="entry name" value="PrlF_antitoxin"/>
    <property type="match status" value="1"/>
</dbReference>
<dbReference type="InterPro" id="IPR031848">
    <property type="entry name" value="PrlF_antitoxin"/>
</dbReference>
<sequence length="78" mass="8883">MEAAITTKLTSKSQATIPEKIRKILGLHPGDSVAFELNEERRVFIRKATPIDFEFSKALEGTLSEWLSENDEEAYRDL</sequence>
<organism evidence="2">
    <name type="scientific">Candidatus Electrothrix aestuarii</name>
    <dbReference type="NCBI Taxonomy" id="3062594"/>
    <lineage>
        <taxon>Bacteria</taxon>
        <taxon>Pseudomonadati</taxon>
        <taxon>Thermodesulfobacteriota</taxon>
        <taxon>Desulfobulbia</taxon>
        <taxon>Desulfobulbales</taxon>
        <taxon>Desulfobulbaceae</taxon>
        <taxon>Candidatus Electrothrix</taxon>
    </lineage>
</organism>